<dbReference type="SUPFAM" id="SSF53850">
    <property type="entry name" value="Periplasmic binding protein-like II"/>
    <property type="match status" value="1"/>
</dbReference>
<evidence type="ECO:0000313" key="5">
    <source>
        <dbReference type="Proteomes" id="UP000697330"/>
    </source>
</evidence>
<reference evidence="4" key="2">
    <citation type="submission" date="2021-09" db="EMBL/GenBank/DDBJ databases">
        <authorList>
            <person name="Gilroy R."/>
        </authorList>
    </citation>
    <scope>NUCLEOTIDE SEQUENCE</scope>
    <source>
        <strain evidence="4">CHK124-7917</strain>
    </source>
</reference>
<dbReference type="PROSITE" id="PS50234">
    <property type="entry name" value="VWFA"/>
    <property type="match status" value="1"/>
</dbReference>
<feature type="chain" id="PRO_5039410921" evidence="2">
    <location>
        <begin position="27"/>
        <end position="540"/>
    </location>
</feature>
<organism evidence="4 5">
    <name type="scientific">Thermophilibacter provencensis</name>
    <dbReference type="NCBI Taxonomy" id="1852386"/>
    <lineage>
        <taxon>Bacteria</taxon>
        <taxon>Bacillati</taxon>
        <taxon>Actinomycetota</taxon>
        <taxon>Coriobacteriia</taxon>
        <taxon>Coriobacteriales</taxon>
        <taxon>Atopobiaceae</taxon>
        <taxon>Thermophilibacter</taxon>
    </lineage>
</organism>
<name>A0A921GDF8_9ACTN</name>
<evidence type="ECO:0000313" key="4">
    <source>
        <dbReference type="EMBL" id="HJF44777.1"/>
    </source>
</evidence>
<feature type="region of interest" description="Disordered" evidence="1">
    <location>
        <begin position="36"/>
        <end position="57"/>
    </location>
</feature>
<dbReference type="SMART" id="SM00327">
    <property type="entry name" value="VWA"/>
    <property type="match status" value="1"/>
</dbReference>
<accession>A0A921GDF8</accession>
<dbReference type="EMBL" id="DYWQ01000051">
    <property type="protein sequence ID" value="HJF44777.1"/>
    <property type="molecule type" value="Genomic_DNA"/>
</dbReference>
<proteinExistence type="predicted"/>
<comment type="caution">
    <text evidence="4">The sequence shown here is derived from an EMBL/GenBank/DDBJ whole genome shotgun (WGS) entry which is preliminary data.</text>
</comment>
<sequence length="540" mass="57648">MLNAPVTRRRWLAVLLTLGCALGCVAALPACTGGGPAQGEPQGRPAIEDTDSEPAADVSGTTLRVLAGSEVQDMLPILEDAEAELGISVELEYMGTLDGTEAVMAGEGDYDATWFPSNAYMSLFDEKGLLVSQETSIMRTPVVLGVRADRAAELGWDEESPTWAEVVDAAASGEFSYGMSSPVSSNSGFSALVELATALSGTGVAISADDVSLVAADLTRFARGQALTSGSSGWLMEAYDKDASAVDGIFNYESLILQDEGLVEVIPQDGVITADYPLTLLSGRGEDAEAAYRALVDYLRRDDVQRRIADETLRRTDATTPDDARMVFEIPFPNRLETVRALLSSWVSDVRKPANMVFQIDTSGSMEGERLDALKAALVSLTDTGADGTTSLLTFQPREMVHFVEFGSEIKSEKDLEVAADGDLSDVRAYVEGLRTAGNTAIYGTLQHSLELAAQSRSDDNVTSVVLFSDGENTDYPGIAEFSSWYEATPEVQGIPVYAILFGEASRAEMEQLTQLTGGRAFDATGGDLTAAFKEIRGYL</sequence>
<dbReference type="Pfam" id="PF00092">
    <property type="entry name" value="VWA"/>
    <property type="match status" value="1"/>
</dbReference>
<dbReference type="Gene3D" id="3.40.50.410">
    <property type="entry name" value="von Willebrand factor, type A domain"/>
    <property type="match status" value="1"/>
</dbReference>
<dbReference type="InterPro" id="IPR002035">
    <property type="entry name" value="VWF_A"/>
</dbReference>
<evidence type="ECO:0000256" key="2">
    <source>
        <dbReference type="SAM" id="SignalP"/>
    </source>
</evidence>
<reference evidence="4" key="1">
    <citation type="journal article" date="2021" name="PeerJ">
        <title>Extensive microbial diversity within the chicken gut microbiome revealed by metagenomics and culture.</title>
        <authorList>
            <person name="Gilroy R."/>
            <person name="Ravi A."/>
            <person name="Getino M."/>
            <person name="Pursley I."/>
            <person name="Horton D.L."/>
            <person name="Alikhan N.F."/>
            <person name="Baker D."/>
            <person name="Gharbi K."/>
            <person name="Hall N."/>
            <person name="Watson M."/>
            <person name="Adriaenssens E.M."/>
            <person name="Foster-Nyarko E."/>
            <person name="Jarju S."/>
            <person name="Secka A."/>
            <person name="Antonio M."/>
            <person name="Oren A."/>
            <person name="Chaudhuri R.R."/>
            <person name="La Ragione R."/>
            <person name="Hildebrand F."/>
            <person name="Pallen M.J."/>
        </authorList>
    </citation>
    <scope>NUCLEOTIDE SEQUENCE</scope>
    <source>
        <strain evidence="4">CHK124-7917</strain>
    </source>
</reference>
<dbReference type="RefSeq" id="WP_274958747.1">
    <property type="nucleotide sequence ID" value="NZ_DYWQ01000051.1"/>
</dbReference>
<evidence type="ECO:0000256" key="1">
    <source>
        <dbReference type="SAM" id="MobiDB-lite"/>
    </source>
</evidence>
<feature type="domain" description="VWFA" evidence="3">
    <location>
        <begin position="355"/>
        <end position="540"/>
    </location>
</feature>
<protein>
    <submittedName>
        <fullName evidence="4">VWA domain-containing protein</fullName>
    </submittedName>
</protein>
<dbReference type="AlphaFoldDB" id="A0A921GDF8"/>
<dbReference type="CDD" id="cd00198">
    <property type="entry name" value="vWFA"/>
    <property type="match status" value="1"/>
</dbReference>
<gene>
    <name evidence="4" type="ORF">K8U72_03205</name>
</gene>
<keyword evidence="2" id="KW-0732">Signal</keyword>
<evidence type="ECO:0000259" key="3">
    <source>
        <dbReference type="PROSITE" id="PS50234"/>
    </source>
</evidence>
<dbReference type="Proteomes" id="UP000697330">
    <property type="component" value="Unassembled WGS sequence"/>
</dbReference>
<feature type="signal peptide" evidence="2">
    <location>
        <begin position="1"/>
        <end position="26"/>
    </location>
</feature>
<dbReference type="SUPFAM" id="SSF53300">
    <property type="entry name" value="vWA-like"/>
    <property type="match status" value="1"/>
</dbReference>
<dbReference type="InterPro" id="IPR036465">
    <property type="entry name" value="vWFA_dom_sf"/>
</dbReference>